<feature type="domain" description="Histidine kinase" evidence="13">
    <location>
        <begin position="252"/>
        <end position="463"/>
    </location>
</feature>
<dbReference type="PROSITE" id="PS50885">
    <property type="entry name" value="HAMP"/>
    <property type="match status" value="1"/>
</dbReference>
<dbReference type="EC" id="2.7.13.3" evidence="3"/>
<feature type="transmembrane region" description="Helical" evidence="12">
    <location>
        <begin position="172"/>
        <end position="190"/>
    </location>
</feature>
<evidence type="ECO:0000256" key="6">
    <source>
        <dbReference type="ARBA" id="ARBA00022692"/>
    </source>
</evidence>
<keyword evidence="9" id="KW-0902">Two-component regulatory system</keyword>
<dbReference type="PROSITE" id="PS50109">
    <property type="entry name" value="HIS_KIN"/>
    <property type="match status" value="1"/>
</dbReference>
<proteinExistence type="predicted"/>
<dbReference type="Pfam" id="PF00672">
    <property type="entry name" value="HAMP"/>
    <property type="match status" value="1"/>
</dbReference>
<keyword evidence="16" id="KW-1185">Reference proteome</keyword>
<name>A0A5C4WTX2_9ACTN</name>
<reference evidence="15 16" key="1">
    <citation type="journal article" date="2016" name="Int. J. Syst. Evol. Microbiol.">
        <title>Nocardioides albidus sp. nov., an actinobacterium isolated from garden soil.</title>
        <authorList>
            <person name="Singh H."/>
            <person name="Du J."/>
            <person name="Trinh H."/>
            <person name="Won K."/>
            <person name="Yang J.E."/>
            <person name="Yin C."/>
            <person name="Kook M."/>
            <person name="Yi T.H."/>
        </authorList>
    </citation>
    <scope>NUCLEOTIDE SEQUENCE [LARGE SCALE GENOMIC DNA]</scope>
    <source>
        <strain evidence="15 16">CCTCC AB 2015297</strain>
    </source>
</reference>
<feature type="compositionally biased region" description="Polar residues" evidence="11">
    <location>
        <begin position="484"/>
        <end position="495"/>
    </location>
</feature>
<dbReference type="InterPro" id="IPR004358">
    <property type="entry name" value="Sig_transdc_His_kin-like_C"/>
</dbReference>
<keyword evidence="6 12" id="KW-0812">Transmembrane</keyword>
<dbReference type="InterPro" id="IPR005467">
    <property type="entry name" value="His_kinase_dom"/>
</dbReference>
<dbReference type="Gene3D" id="1.10.287.130">
    <property type="match status" value="1"/>
</dbReference>
<evidence type="ECO:0000256" key="2">
    <source>
        <dbReference type="ARBA" id="ARBA00004236"/>
    </source>
</evidence>
<dbReference type="SMART" id="SM00304">
    <property type="entry name" value="HAMP"/>
    <property type="match status" value="1"/>
</dbReference>
<dbReference type="GO" id="GO:0000155">
    <property type="term" value="F:phosphorelay sensor kinase activity"/>
    <property type="evidence" value="ECO:0007669"/>
    <property type="project" value="InterPro"/>
</dbReference>
<dbReference type="PANTHER" id="PTHR45436:SF5">
    <property type="entry name" value="SENSOR HISTIDINE KINASE TRCS"/>
    <property type="match status" value="1"/>
</dbReference>
<dbReference type="SUPFAM" id="SSF47384">
    <property type="entry name" value="Homodimeric domain of signal transducing histidine kinase"/>
    <property type="match status" value="1"/>
</dbReference>
<dbReference type="CDD" id="cd06225">
    <property type="entry name" value="HAMP"/>
    <property type="match status" value="1"/>
</dbReference>
<dbReference type="InterPro" id="IPR003661">
    <property type="entry name" value="HisK_dim/P_dom"/>
</dbReference>
<dbReference type="InterPro" id="IPR003660">
    <property type="entry name" value="HAMP_dom"/>
</dbReference>
<dbReference type="InterPro" id="IPR050428">
    <property type="entry name" value="TCS_sensor_his_kinase"/>
</dbReference>
<dbReference type="Pfam" id="PF02518">
    <property type="entry name" value="HATPase_c"/>
    <property type="match status" value="1"/>
</dbReference>
<dbReference type="PRINTS" id="PR00344">
    <property type="entry name" value="BCTRLSENSOR"/>
</dbReference>
<dbReference type="CDD" id="cd00075">
    <property type="entry name" value="HATPase"/>
    <property type="match status" value="1"/>
</dbReference>
<keyword evidence="7" id="KW-0418">Kinase</keyword>
<keyword evidence="10 12" id="KW-0472">Membrane</keyword>
<dbReference type="PANTHER" id="PTHR45436">
    <property type="entry name" value="SENSOR HISTIDINE KINASE YKOH"/>
    <property type="match status" value="1"/>
</dbReference>
<evidence type="ECO:0000313" key="15">
    <source>
        <dbReference type="EMBL" id="TNM50829.1"/>
    </source>
</evidence>
<evidence type="ECO:0000256" key="3">
    <source>
        <dbReference type="ARBA" id="ARBA00012438"/>
    </source>
</evidence>
<dbReference type="SMART" id="SM00388">
    <property type="entry name" value="HisKA"/>
    <property type="match status" value="1"/>
</dbReference>
<protein>
    <recommendedName>
        <fullName evidence="3">histidine kinase</fullName>
        <ecNumber evidence="3">2.7.13.3</ecNumber>
    </recommendedName>
</protein>
<dbReference type="CDD" id="cd00082">
    <property type="entry name" value="HisKA"/>
    <property type="match status" value="1"/>
</dbReference>
<dbReference type="Gene3D" id="6.10.340.10">
    <property type="match status" value="1"/>
</dbReference>
<evidence type="ECO:0000256" key="10">
    <source>
        <dbReference type="ARBA" id="ARBA00023136"/>
    </source>
</evidence>
<gene>
    <name evidence="15" type="ORF">FHP29_00230</name>
</gene>
<keyword evidence="5" id="KW-0808">Transferase</keyword>
<evidence type="ECO:0000256" key="4">
    <source>
        <dbReference type="ARBA" id="ARBA00022553"/>
    </source>
</evidence>
<dbReference type="Pfam" id="PF00512">
    <property type="entry name" value="HisKA"/>
    <property type="match status" value="1"/>
</dbReference>
<evidence type="ECO:0000256" key="8">
    <source>
        <dbReference type="ARBA" id="ARBA00022989"/>
    </source>
</evidence>
<keyword evidence="8 12" id="KW-1133">Transmembrane helix</keyword>
<evidence type="ECO:0000256" key="1">
    <source>
        <dbReference type="ARBA" id="ARBA00000085"/>
    </source>
</evidence>
<evidence type="ECO:0000259" key="13">
    <source>
        <dbReference type="PROSITE" id="PS50109"/>
    </source>
</evidence>
<dbReference type="InterPro" id="IPR036890">
    <property type="entry name" value="HATPase_C_sf"/>
</dbReference>
<evidence type="ECO:0000256" key="7">
    <source>
        <dbReference type="ARBA" id="ARBA00022777"/>
    </source>
</evidence>
<dbReference type="OrthoDB" id="9786919at2"/>
<dbReference type="Proteomes" id="UP000313231">
    <property type="component" value="Unassembled WGS sequence"/>
</dbReference>
<keyword evidence="4" id="KW-0597">Phosphoprotein</keyword>
<evidence type="ECO:0000256" key="12">
    <source>
        <dbReference type="SAM" id="Phobius"/>
    </source>
</evidence>
<accession>A0A5C4WTX2</accession>
<dbReference type="SUPFAM" id="SSF158472">
    <property type="entry name" value="HAMP domain-like"/>
    <property type="match status" value="1"/>
</dbReference>
<comment type="subcellular location">
    <subcellularLocation>
        <location evidence="2">Cell membrane</location>
    </subcellularLocation>
</comment>
<dbReference type="SMART" id="SM00387">
    <property type="entry name" value="HATPase_c"/>
    <property type="match status" value="1"/>
</dbReference>
<dbReference type="AlphaFoldDB" id="A0A5C4WTX2"/>
<organism evidence="15 16">
    <name type="scientific">Nocardioides albidus</name>
    <dbReference type="NCBI Taxonomy" id="1517589"/>
    <lineage>
        <taxon>Bacteria</taxon>
        <taxon>Bacillati</taxon>
        <taxon>Actinomycetota</taxon>
        <taxon>Actinomycetes</taxon>
        <taxon>Propionibacteriales</taxon>
        <taxon>Nocardioidaceae</taxon>
        <taxon>Nocardioides</taxon>
    </lineage>
</organism>
<comment type="caution">
    <text evidence="15">The sequence shown here is derived from an EMBL/GenBank/DDBJ whole genome shotgun (WGS) entry which is preliminary data.</text>
</comment>
<dbReference type="FunFam" id="1.10.287.130:FF:000001">
    <property type="entry name" value="Two-component sensor histidine kinase"/>
    <property type="match status" value="1"/>
</dbReference>
<feature type="transmembrane region" description="Helical" evidence="12">
    <location>
        <begin position="20"/>
        <end position="39"/>
    </location>
</feature>
<evidence type="ECO:0000259" key="14">
    <source>
        <dbReference type="PROSITE" id="PS50885"/>
    </source>
</evidence>
<evidence type="ECO:0000256" key="9">
    <source>
        <dbReference type="ARBA" id="ARBA00023012"/>
    </source>
</evidence>
<evidence type="ECO:0000256" key="11">
    <source>
        <dbReference type="SAM" id="MobiDB-lite"/>
    </source>
</evidence>
<feature type="region of interest" description="Disordered" evidence="11">
    <location>
        <begin position="471"/>
        <end position="495"/>
    </location>
</feature>
<feature type="domain" description="HAMP" evidence="14">
    <location>
        <begin position="192"/>
        <end position="244"/>
    </location>
</feature>
<evidence type="ECO:0000256" key="5">
    <source>
        <dbReference type="ARBA" id="ARBA00022679"/>
    </source>
</evidence>
<dbReference type="RefSeq" id="WP_139620868.1">
    <property type="nucleotide sequence ID" value="NZ_VDMP01000007.1"/>
</dbReference>
<dbReference type="InterPro" id="IPR036097">
    <property type="entry name" value="HisK_dim/P_sf"/>
</dbReference>
<dbReference type="Gene3D" id="3.30.565.10">
    <property type="entry name" value="Histidine kinase-like ATPase, C-terminal domain"/>
    <property type="match status" value="1"/>
</dbReference>
<dbReference type="InterPro" id="IPR003594">
    <property type="entry name" value="HATPase_dom"/>
</dbReference>
<evidence type="ECO:0000313" key="16">
    <source>
        <dbReference type="Proteomes" id="UP000313231"/>
    </source>
</evidence>
<dbReference type="GO" id="GO:0005886">
    <property type="term" value="C:plasma membrane"/>
    <property type="evidence" value="ECO:0007669"/>
    <property type="project" value="UniProtKB-SubCell"/>
</dbReference>
<dbReference type="EMBL" id="VDMP01000007">
    <property type="protein sequence ID" value="TNM50829.1"/>
    <property type="molecule type" value="Genomic_DNA"/>
</dbReference>
<sequence>MTTDPPSRSGLSVRTRITAAVALLVTFALAGAGLIVYWVESRALAETLQQEVEQELDEFVALQRTGDFATVRDLLEGFLTRNVPDDDELLVGWIGDGRLVQFPEDPLVDDPRFLEAVAPLVVEGGTTYLDTDRGEVRITAQPVAQGSQRGALLVVTYLSEDRAELGQTMRTYTLVALLSAALVTGAAAWVSGRLLRPLRTLHLAAETITATDLSRRLPERGNDDITALTRTVNGMLDRLEHAFAGQRQFLDDAGHELRTPLTVLRGHLELLDADDPREVAETRALLLDEVDRMGRLVGELIVLAKSDRPDFLSPGPTDPSALLAAVLTKARGLGEREWVLEVAPDLPAELVLDAQRVTQALLALADNAVKHTTPGGRIAVGAAQVGATLRCWVHDDGPGVAAEDRERIFSRFGRAVVPAGDDGFGLGLSIVAAIAQAHGGTAYVESGTARSGARFVLDVPAVLPVVLPLAPPDPPYPSDRSGPSERTQVLSWPTS</sequence>
<comment type="catalytic activity">
    <reaction evidence="1">
        <text>ATP + protein L-histidine = ADP + protein N-phospho-L-histidine.</text>
        <dbReference type="EC" id="2.7.13.3"/>
    </reaction>
</comment>
<dbReference type="SUPFAM" id="SSF55874">
    <property type="entry name" value="ATPase domain of HSP90 chaperone/DNA topoisomerase II/histidine kinase"/>
    <property type="match status" value="1"/>
</dbReference>